<evidence type="ECO:0000313" key="4">
    <source>
        <dbReference type="Proteomes" id="UP000318626"/>
    </source>
</evidence>
<dbReference type="Pfam" id="PF13517">
    <property type="entry name" value="FG-GAP_3"/>
    <property type="match status" value="2"/>
</dbReference>
<accession>A0A518C6K9</accession>
<dbReference type="SUPFAM" id="SSF69318">
    <property type="entry name" value="Integrin alpha N-terminal domain"/>
    <property type="match status" value="1"/>
</dbReference>
<reference evidence="4" key="1">
    <citation type="submission" date="2019-02" db="EMBL/GenBank/DDBJ databases">
        <title>Deep-cultivation of Planctomycetes and their phenomic and genomic characterization uncovers novel biology.</title>
        <authorList>
            <person name="Wiegand S."/>
            <person name="Jogler M."/>
            <person name="Boedeker C."/>
            <person name="Pinto D."/>
            <person name="Vollmers J."/>
            <person name="Rivas-Marin E."/>
            <person name="Kohn T."/>
            <person name="Peeters S.H."/>
            <person name="Heuer A."/>
            <person name="Rast P."/>
            <person name="Oberbeckmann S."/>
            <person name="Bunk B."/>
            <person name="Jeske O."/>
            <person name="Meyerdierks A."/>
            <person name="Storesund J.E."/>
            <person name="Kallscheuer N."/>
            <person name="Luecker S."/>
            <person name="Lage O.M."/>
            <person name="Pohl T."/>
            <person name="Merkel B.J."/>
            <person name="Hornburger P."/>
            <person name="Mueller R.-W."/>
            <person name="Bruemmer F."/>
            <person name="Labrenz M."/>
            <person name="Spormann A.M."/>
            <person name="Op den Camp H."/>
            <person name="Overmann J."/>
            <person name="Amann R."/>
            <person name="Jetten M.S.M."/>
            <person name="Mascher T."/>
            <person name="Medema M.H."/>
            <person name="Devos D.P."/>
            <person name="Kaster A.-K."/>
            <person name="Ovreas L."/>
            <person name="Rohde M."/>
            <person name="Galperin M.Y."/>
            <person name="Jogler C."/>
        </authorList>
    </citation>
    <scope>NUCLEOTIDE SEQUENCE [LARGE SCALE GENOMIC DNA]</scope>
    <source>
        <strain evidence="4">Pan97</strain>
    </source>
</reference>
<sequence length="395" mass="43659" precursor="true">MLSRLLLLSPALLLCVGSLAAEEATQPMFEKTRLTEEYFAEGASVGDFNKDGKTDIVCGPHWFAGPDFQTKHTFYDGKAFPNDRGYSDNFFSFVSDFNGDGFDDVLVVGLPGTPAHWYENSQSGDTWKKHFAFPAVDNEAPTFLDITGDGKPELICHFEGQLGYAKPSEKDPTQRWVWTPISEKQGWGRYQHGLGVGDVNGDGRQDFLMPEGWWEQPENWDGTTPWKKHAYRFAPGGAGIHAYDLDGDGDNDVVTSLHGHKYGLVWHEQTKGENGEIQFTEHEIMGTPDKSVSDLVFSQLHAVEMADMNGDGLKDIVTGKCYWAHNGHDPGAKDPAVLVIFQTNRSDKGEVSFTPIVLDDNSGTGRQITLDDVNGDEKVDIVAGNKKGTFVFKAK</sequence>
<keyword evidence="1 2" id="KW-0732">Signal</keyword>
<feature type="signal peptide" evidence="2">
    <location>
        <begin position="1"/>
        <end position="20"/>
    </location>
</feature>
<name>A0A518C6K9_9BACT</name>
<dbReference type="Gene3D" id="2.130.10.130">
    <property type="entry name" value="Integrin alpha, N-terminal"/>
    <property type="match status" value="2"/>
</dbReference>
<dbReference type="AlphaFoldDB" id="A0A518C6K9"/>
<protein>
    <submittedName>
        <fullName evidence="3">FG-GAP repeat protein</fullName>
    </submittedName>
</protein>
<evidence type="ECO:0000256" key="2">
    <source>
        <dbReference type="SAM" id="SignalP"/>
    </source>
</evidence>
<evidence type="ECO:0000313" key="3">
    <source>
        <dbReference type="EMBL" id="QDU74851.1"/>
    </source>
</evidence>
<dbReference type="KEGG" id="bvo:Pan97_18690"/>
<organism evidence="3 4">
    <name type="scientific">Bremerella volcania</name>
    <dbReference type="NCBI Taxonomy" id="2527984"/>
    <lineage>
        <taxon>Bacteria</taxon>
        <taxon>Pseudomonadati</taxon>
        <taxon>Planctomycetota</taxon>
        <taxon>Planctomycetia</taxon>
        <taxon>Pirellulales</taxon>
        <taxon>Pirellulaceae</taxon>
        <taxon>Bremerella</taxon>
    </lineage>
</organism>
<dbReference type="RefSeq" id="WP_144971787.1">
    <property type="nucleotide sequence ID" value="NZ_CP036289.1"/>
</dbReference>
<proteinExistence type="predicted"/>
<dbReference type="PANTHER" id="PTHR46580">
    <property type="entry name" value="SENSOR KINASE-RELATED"/>
    <property type="match status" value="1"/>
</dbReference>
<dbReference type="Proteomes" id="UP000318626">
    <property type="component" value="Chromosome"/>
</dbReference>
<dbReference type="InterPro" id="IPR013517">
    <property type="entry name" value="FG-GAP"/>
</dbReference>
<feature type="chain" id="PRO_5021938390" evidence="2">
    <location>
        <begin position="21"/>
        <end position="395"/>
    </location>
</feature>
<keyword evidence="4" id="KW-1185">Reference proteome</keyword>
<dbReference type="OrthoDB" id="228608at2"/>
<dbReference type="EMBL" id="CP036289">
    <property type="protein sequence ID" value="QDU74851.1"/>
    <property type="molecule type" value="Genomic_DNA"/>
</dbReference>
<dbReference type="PANTHER" id="PTHR46580:SF2">
    <property type="entry name" value="MAM DOMAIN-CONTAINING PROTEIN"/>
    <property type="match status" value="1"/>
</dbReference>
<evidence type="ECO:0000256" key="1">
    <source>
        <dbReference type="ARBA" id="ARBA00022729"/>
    </source>
</evidence>
<gene>
    <name evidence="3" type="ORF">Pan97_18690</name>
</gene>
<dbReference type="InterPro" id="IPR028994">
    <property type="entry name" value="Integrin_alpha_N"/>
</dbReference>